<sequence>MDYLNKMRSFVGNKEEGPRVHSLDYLRGMMAFMIMIYHYLIWVSDLYGAETFFGRIGVYGVSIFYIISGMTLCLVYKNSLSFTSSSISSFFIRRFFRIYPLLWVSMLLTLLLDARSVYSNSHLFLSLTGLFGFVDPTKYIGLVTWSIGNELVFYSLFPLLIILFKKNRPLFFTLTTSLVLVNFYYTFFVFDALSTLHVQWGEYVNPLNHIMLFVFGVFMGLSTLKNNAVISNGTLKLFLLLGVIGLFFYPVSGDLIKIIQGWERIFLVICSCIICFTVYNVPWKLPNWVHLPLSNIGKVSYSIYLLHPICFMLLIKLNNAGLNLKIRYLFVLYVIMAFGVSNLFYYFFERPFVGVGRRLTDRKVKVLEK</sequence>
<organism evidence="3 4">
    <name type="scientific">Rufibacter roseus</name>
    <dbReference type="NCBI Taxonomy" id="1567108"/>
    <lineage>
        <taxon>Bacteria</taxon>
        <taxon>Pseudomonadati</taxon>
        <taxon>Bacteroidota</taxon>
        <taxon>Cytophagia</taxon>
        <taxon>Cytophagales</taxon>
        <taxon>Hymenobacteraceae</taxon>
        <taxon>Rufibacter</taxon>
    </lineage>
</organism>
<keyword evidence="4" id="KW-1185">Reference proteome</keyword>
<proteinExistence type="predicted"/>
<keyword evidence="1" id="KW-0472">Membrane</keyword>
<feature type="transmembrane region" description="Helical" evidence="1">
    <location>
        <begin position="25"/>
        <end position="44"/>
    </location>
</feature>
<dbReference type="InterPro" id="IPR050879">
    <property type="entry name" value="Acyltransferase_3"/>
</dbReference>
<evidence type="ECO:0000313" key="3">
    <source>
        <dbReference type="EMBL" id="MFC6998694.1"/>
    </source>
</evidence>
<evidence type="ECO:0000259" key="2">
    <source>
        <dbReference type="Pfam" id="PF01757"/>
    </source>
</evidence>
<dbReference type="InterPro" id="IPR002656">
    <property type="entry name" value="Acyl_transf_3_dom"/>
</dbReference>
<dbReference type="Pfam" id="PF01757">
    <property type="entry name" value="Acyl_transf_3"/>
    <property type="match status" value="1"/>
</dbReference>
<keyword evidence="1" id="KW-1133">Transmembrane helix</keyword>
<feature type="transmembrane region" description="Helical" evidence="1">
    <location>
        <begin position="56"/>
        <end position="77"/>
    </location>
</feature>
<evidence type="ECO:0000313" key="4">
    <source>
        <dbReference type="Proteomes" id="UP001596405"/>
    </source>
</evidence>
<accession>A0ABW2DQW8</accession>
<dbReference type="GO" id="GO:0016746">
    <property type="term" value="F:acyltransferase activity"/>
    <property type="evidence" value="ECO:0007669"/>
    <property type="project" value="UniProtKB-KW"/>
</dbReference>
<keyword evidence="1" id="KW-0812">Transmembrane</keyword>
<feature type="transmembrane region" description="Helical" evidence="1">
    <location>
        <begin position="139"/>
        <end position="163"/>
    </location>
</feature>
<name>A0ABW2DQW8_9BACT</name>
<comment type="caution">
    <text evidence="3">The sequence shown here is derived from an EMBL/GenBank/DDBJ whole genome shotgun (WGS) entry which is preliminary data.</text>
</comment>
<evidence type="ECO:0000256" key="1">
    <source>
        <dbReference type="SAM" id="Phobius"/>
    </source>
</evidence>
<gene>
    <name evidence="3" type="ORF">ACFQHR_13735</name>
</gene>
<dbReference type="Proteomes" id="UP001596405">
    <property type="component" value="Unassembled WGS sequence"/>
</dbReference>
<dbReference type="EC" id="2.3.-.-" evidence="3"/>
<feature type="transmembrane region" description="Helical" evidence="1">
    <location>
        <begin position="327"/>
        <end position="348"/>
    </location>
</feature>
<keyword evidence="3" id="KW-0012">Acyltransferase</keyword>
<reference evidence="4" key="1">
    <citation type="journal article" date="2019" name="Int. J. Syst. Evol. Microbiol.">
        <title>The Global Catalogue of Microorganisms (GCM) 10K type strain sequencing project: providing services to taxonomists for standard genome sequencing and annotation.</title>
        <authorList>
            <consortium name="The Broad Institute Genomics Platform"/>
            <consortium name="The Broad Institute Genome Sequencing Center for Infectious Disease"/>
            <person name="Wu L."/>
            <person name="Ma J."/>
        </authorList>
    </citation>
    <scope>NUCLEOTIDE SEQUENCE [LARGE SCALE GENOMIC DNA]</scope>
    <source>
        <strain evidence="4">CGMCC 4.7393</strain>
    </source>
</reference>
<feature type="transmembrane region" description="Helical" evidence="1">
    <location>
        <begin position="98"/>
        <end position="119"/>
    </location>
</feature>
<dbReference type="EMBL" id="JBHSYQ010000006">
    <property type="protein sequence ID" value="MFC6998694.1"/>
    <property type="molecule type" value="Genomic_DNA"/>
</dbReference>
<feature type="transmembrane region" description="Helical" evidence="1">
    <location>
        <begin position="295"/>
        <end position="315"/>
    </location>
</feature>
<dbReference type="RefSeq" id="WP_066623569.1">
    <property type="nucleotide sequence ID" value="NZ_JBHSYQ010000006.1"/>
</dbReference>
<dbReference type="PANTHER" id="PTHR23028">
    <property type="entry name" value="ACETYLTRANSFERASE"/>
    <property type="match status" value="1"/>
</dbReference>
<dbReference type="PANTHER" id="PTHR23028:SF53">
    <property type="entry name" value="ACYL_TRANSF_3 DOMAIN-CONTAINING PROTEIN"/>
    <property type="match status" value="1"/>
</dbReference>
<keyword evidence="3" id="KW-0808">Transferase</keyword>
<feature type="transmembrane region" description="Helical" evidence="1">
    <location>
        <begin position="210"/>
        <end position="230"/>
    </location>
</feature>
<feature type="transmembrane region" description="Helical" evidence="1">
    <location>
        <begin position="170"/>
        <end position="190"/>
    </location>
</feature>
<protein>
    <submittedName>
        <fullName evidence="3">Acyltransferase family protein</fullName>
        <ecNumber evidence="3">2.3.-.-</ecNumber>
    </submittedName>
</protein>
<feature type="transmembrane region" description="Helical" evidence="1">
    <location>
        <begin position="265"/>
        <end position="283"/>
    </location>
</feature>
<feature type="domain" description="Acyltransferase 3" evidence="2">
    <location>
        <begin position="21"/>
        <end position="345"/>
    </location>
</feature>
<feature type="transmembrane region" description="Helical" evidence="1">
    <location>
        <begin position="237"/>
        <end position="259"/>
    </location>
</feature>